<evidence type="ECO:0000259" key="1">
    <source>
        <dbReference type="PROSITE" id="PS50914"/>
    </source>
</evidence>
<comment type="caution">
    <text evidence="2">The sequence shown here is derived from an EMBL/GenBank/DDBJ whole genome shotgun (WGS) entry which is preliminary data.</text>
</comment>
<accession>A0A6P2BL48</accession>
<dbReference type="InterPro" id="IPR007055">
    <property type="entry name" value="BON_dom"/>
</dbReference>
<evidence type="ECO:0000313" key="2">
    <source>
        <dbReference type="EMBL" id="TVY99124.1"/>
    </source>
</evidence>
<dbReference type="Proteomes" id="UP000460272">
    <property type="component" value="Unassembled WGS sequence"/>
</dbReference>
<evidence type="ECO:0000313" key="3">
    <source>
        <dbReference type="Proteomes" id="UP000460272"/>
    </source>
</evidence>
<dbReference type="Pfam" id="PF04972">
    <property type="entry name" value="BON"/>
    <property type="match status" value="1"/>
</dbReference>
<name>A0A6P2BL48_9ACTN</name>
<dbReference type="EMBL" id="RPFW01000013">
    <property type="protein sequence ID" value="TVY99124.1"/>
    <property type="molecule type" value="Genomic_DNA"/>
</dbReference>
<dbReference type="OrthoDB" id="680465at2"/>
<dbReference type="Gene3D" id="3.30.1340.30">
    <property type="match status" value="1"/>
</dbReference>
<proteinExistence type="predicted"/>
<feature type="domain" description="BON" evidence="1">
    <location>
        <begin position="6"/>
        <end position="74"/>
    </location>
</feature>
<reference evidence="2 3" key="1">
    <citation type="submission" date="2018-11" db="EMBL/GenBank/DDBJ databases">
        <title>Trebonia kvetii gen.nov., sp.nov., a novel acidophilic actinobacterium, and proposal of the new actinobacterial family Treboniaceae fam. nov.</title>
        <authorList>
            <person name="Rapoport D."/>
            <person name="Sagova-Mareckova M."/>
            <person name="Sedlacek I."/>
            <person name="Provaznik J."/>
            <person name="Kralova S."/>
            <person name="Pavlinic D."/>
            <person name="Benes V."/>
            <person name="Kopecky J."/>
        </authorList>
    </citation>
    <scope>NUCLEOTIDE SEQUENCE [LARGE SCALE GENOMIC DNA]</scope>
    <source>
        <strain evidence="2 3">15Tr583</strain>
    </source>
</reference>
<protein>
    <submittedName>
        <fullName evidence="2">BON domain-containing protein</fullName>
    </submittedName>
</protein>
<dbReference type="PROSITE" id="PS50914">
    <property type="entry name" value="BON"/>
    <property type="match status" value="1"/>
</dbReference>
<dbReference type="SMART" id="SM00749">
    <property type="entry name" value="BON"/>
    <property type="match status" value="1"/>
</dbReference>
<dbReference type="AlphaFoldDB" id="A0A6P2BL48"/>
<organism evidence="2 3">
    <name type="scientific">Trebonia kvetii</name>
    <dbReference type="NCBI Taxonomy" id="2480626"/>
    <lineage>
        <taxon>Bacteria</taxon>
        <taxon>Bacillati</taxon>
        <taxon>Actinomycetota</taxon>
        <taxon>Actinomycetes</taxon>
        <taxon>Streptosporangiales</taxon>
        <taxon>Treboniaceae</taxon>
        <taxon>Trebonia</taxon>
    </lineage>
</organism>
<gene>
    <name evidence="2" type="ORF">EAS64_41925</name>
</gene>
<sequence>MSRVVTYRNIYAAVLEELVTDPLVDADDIEVEVVSGAVSLTGTVPSQPQCAAATAAVWRVAGVTAVDNLLAVALPSGPPAGG</sequence>
<keyword evidence="3" id="KW-1185">Reference proteome</keyword>
<dbReference type="InterPro" id="IPR014004">
    <property type="entry name" value="Transpt-assoc_nodulatn_dom_bac"/>
</dbReference>